<dbReference type="EMBL" id="BART01041660">
    <property type="protein sequence ID" value="GAH27885.1"/>
    <property type="molecule type" value="Genomic_DNA"/>
</dbReference>
<comment type="caution">
    <text evidence="1">The sequence shown here is derived from an EMBL/GenBank/DDBJ whole genome shotgun (WGS) entry which is preliminary data.</text>
</comment>
<organism evidence="1">
    <name type="scientific">marine sediment metagenome</name>
    <dbReference type="NCBI Taxonomy" id="412755"/>
    <lineage>
        <taxon>unclassified sequences</taxon>
        <taxon>metagenomes</taxon>
        <taxon>ecological metagenomes</taxon>
    </lineage>
</organism>
<reference evidence="1" key="1">
    <citation type="journal article" date="2014" name="Front. Microbiol.">
        <title>High frequency of phylogenetically diverse reductive dehalogenase-homologous genes in deep subseafloor sedimentary metagenomes.</title>
        <authorList>
            <person name="Kawai M."/>
            <person name="Futagami T."/>
            <person name="Toyoda A."/>
            <person name="Takaki Y."/>
            <person name="Nishi S."/>
            <person name="Hori S."/>
            <person name="Arai W."/>
            <person name="Tsubouchi T."/>
            <person name="Morono Y."/>
            <person name="Uchiyama I."/>
            <person name="Ito T."/>
            <person name="Fujiyama A."/>
            <person name="Inagaki F."/>
            <person name="Takami H."/>
        </authorList>
    </citation>
    <scope>NUCLEOTIDE SEQUENCE</scope>
    <source>
        <strain evidence="1">Expedition CK06-06</strain>
    </source>
</reference>
<dbReference type="AlphaFoldDB" id="X1F5N5"/>
<proteinExistence type="predicted"/>
<protein>
    <submittedName>
        <fullName evidence="1">Uncharacterized protein</fullName>
    </submittedName>
</protein>
<name>X1F5N5_9ZZZZ</name>
<accession>X1F5N5</accession>
<evidence type="ECO:0000313" key="1">
    <source>
        <dbReference type="EMBL" id="GAH27885.1"/>
    </source>
</evidence>
<feature type="non-terminal residue" evidence="1">
    <location>
        <position position="57"/>
    </location>
</feature>
<gene>
    <name evidence="1" type="ORF">S01H4_66871</name>
</gene>
<sequence>GMPDVSTDTDFVFGILVSQQRGTGLGPNWSTHPTNEYHGDVVITTNAKKPANLLVAI</sequence>
<feature type="non-terminal residue" evidence="1">
    <location>
        <position position="1"/>
    </location>
</feature>